<keyword evidence="3 8" id="KW-0378">Hydrolase</keyword>
<dbReference type="InterPro" id="IPR036416">
    <property type="entry name" value="Pept_tRNA_hydro_sf"/>
</dbReference>
<dbReference type="EMBL" id="JACRSY010000004">
    <property type="protein sequence ID" value="MBC8578555.1"/>
    <property type="molecule type" value="Genomic_DNA"/>
</dbReference>
<comment type="similarity">
    <text evidence="5 8 10">Belongs to the PTH family.</text>
</comment>
<dbReference type="PANTHER" id="PTHR17224:SF1">
    <property type="entry name" value="PEPTIDYL-TRNA HYDROLASE"/>
    <property type="match status" value="1"/>
</dbReference>
<feature type="binding site" evidence="8">
    <location>
        <position position="14"/>
    </location>
    <ligand>
        <name>tRNA</name>
        <dbReference type="ChEBI" id="CHEBI:17843"/>
    </ligand>
</feature>
<accession>A0A926I8E1</accession>
<name>A0A926I8E1_9FIRM</name>
<evidence type="ECO:0000256" key="6">
    <source>
        <dbReference type="ARBA" id="ARBA00048707"/>
    </source>
</evidence>
<keyword evidence="12" id="KW-1185">Reference proteome</keyword>
<dbReference type="FunFam" id="3.40.50.1470:FF:000001">
    <property type="entry name" value="Peptidyl-tRNA hydrolase"/>
    <property type="match status" value="1"/>
</dbReference>
<dbReference type="InterPro" id="IPR001328">
    <property type="entry name" value="Pept_tRNA_hydro"/>
</dbReference>
<feature type="binding site" evidence="8">
    <location>
        <position position="112"/>
    </location>
    <ligand>
        <name>tRNA</name>
        <dbReference type="ChEBI" id="CHEBI:17843"/>
    </ligand>
</feature>
<organism evidence="11 12">
    <name type="scientific">Zhenhengia yiwuensis</name>
    <dbReference type="NCBI Taxonomy" id="2763666"/>
    <lineage>
        <taxon>Bacteria</taxon>
        <taxon>Bacillati</taxon>
        <taxon>Bacillota</taxon>
        <taxon>Clostridia</taxon>
        <taxon>Lachnospirales</taxon>
        <taxon>Lachnospiraceae</taxon>
        <taxon>Zhenhengia</taxon>
    </lineage>
</organism>
<evidence type="ECO:0000256" key="1">
    <source>
        <dbReference type="ARBA" id="ARBA00013260"/>
    </source>
</evidence>
<reference evidence="11" key="1">
    <citation type="submission" date="2020-08" db="EMBL/GenBank/DDBJ databases">
        <title>Genome public.</title>
        <authorList>
            <person name="Liu C."/>
            <person name="Sun Q."/>
        </authorList>
    </citation>
    <scope>NUCLEOTIDE SEQUENCE</scope>
    <source>
        <strain evidence="11">NSJ-12</strain>
    </source>
</reference>
<keyword evidence="8" id="KW-0963">Cytoplasm</keyword>
<dbReference type="InterPro" id="IPR018171">
    <property type="entry name" value="Pept_tRNA_hydro_CS"/>
</dbReference>
<dbReference type="Proteomes" id="UP000655830">
    <property type="component" value="Unassembled WGS sequence"/>
</dbReference>
<evidence type="ECO:0000256" key="3">
    <source>
        <dbReference type="ARBA" id="ARBA00022801"/>
    </source>
</evidence>
<dbReference type="GO" id="GO:0072344">
    <property type="term" value="P:rescue of stalled ribosome"/>
    <property type="evidence" value="ECO:0007669"/>
    <property type="project" value="UniProtKB-UniRule"/>
</dbReference>
<dbReference type="PROSITE" id="PS01196">
    <property type="entry name" value="PEPT_TRNA_HYDROL_2"/>
    <property type="match status" value="1"/>
</dbReference>
<feature type="binding site" evidence="8">
    <location>
        <position position="66"/>
    </location>
    <ligand>
        <name>tRNA</name>
        <dbReference type="ChEBI" id="CHEBI:17843"/>
    </ligand>
</feature>
<dbReference type="CDD" id="cd00462">
    <property type="entry name" value="PTH"/>
    <property type="match status" value="1"/>
</dbReference>
<evidence type="ECO:0000313" key="12">
    <source>
        <dbReference type="Proteomes" id="UP000655830"/>
    </source>
</evidence>
<evidence type="ECO:0000256" key="5">
    <source>
        <dbReference type="ARBA" id="ARBA00038063"/>
    </source>
</evidence>
<comment type="subcellular location">
    <subcellularLocation>
        <location evidence="8">Cytoplasm</location>
    </subcellularLocation>
</comment>
<comment type="caution">
    <text evidence="11">The sequence shown here is derived from an EMBL/GenBank/DDBJ whole genome shotgun (WGS) entry which is preliminary data.</text>
</comment>
<evidence type="ECO:0000256" key="4">
    <source>
        <dbReference type="ARBA" id="ARBA00022884"/>
    </source>
</evidence>
<dbReference type="GO" id="GO:0006515">
    <property type="term" value="P:protein quality control for misfolded or incompletely synthesized proteins"/>
    <property type="evidence" value="ECO:0007669"/>
    <property type="project" value="UniProtKB-UniRule"/>
</dbReference>
<dbReference type="PROSITE" id="PS01195">
    <property type="entry name" value="PEPT_TRNA_HYDROL_1"/>
    <property type="match status" value="1"/>
</dbReference>
<gene>
    <name evidence="8" type="primary">pth</name>
    <name evidence="11" type="ORF">H8718_03290</name>
</gene>
<evidence type="ECO:0000313" key="11">
    <source>
        <dbReference type="EMBL" id="MBC8578555.1"/>
    </source>
</evidence>
<evidence type="ECO:0000256" key="7">
    <source>
        <dbReference type="ARBA" id="ARBA00050038"/>
    </source>
</evidence>
<dbReference type="HAMAP" id="MF_00083">
    <property type="entry name" value="Pept_tRNA_hydro_bact"/>
    <property type="match status" value="1"/>
</dbReference>
<dbReference type="Pfam" id="PF01195">
    <property type="entry name" value="Pept_tRNA_hydro"/>
    <property type="match status" value="1"/>
</dbReference>
<dbReference type="SUPFAM" id="SSF53178">
    <property type="entry name" value="Peptidyl-tRNA hydrolase-like"/>
    <property type="match status" value="1"/>
</dbReference>
<feature type="site" description="Discriminates between blocked and unblocked aminoacyl-tRNA" evidence="8">
    <location>
        <position position="9"/>
    </location>
</feature>
<feature type="active site" description="Proton acceptor" evidence="8">
    <location>
        <position position="19"/>
    </location>
</feature>
<sequence>MKLIVGLGNPGLQYDGTRHNIGFEALDKLADIHHISVNRSKFKALVGEGTIGGEKVVLMKPQTYMNLSGEAIAACKSWYKLENEDIIIMYDDTSLGIGDIRIRKNGSSGGHNGIKSIIAHLSTEVFPRIKIGVGQKPNGWDLGDYVLGKFTDDDKKVLDPRLKVVCEAVETMLKKDVDTAMNNYNGKTRR</sequence>
<dbReference type="AlphaFoldDB" id="A0A926I8E1"/>
<evidence type="ECO:0000256" key="2">
    <source>
        <dbReference type="ARBA" id="ARBA00022555"/>
    </source>
</evidence>
<comment type="subunit">
    <text evidence="8">Monomer.</text>
</comment>
<dbReference type="GO" id="GO:0005737">
    <property type="term" value="C:cytoplasm"/>
    <property type="evidence" value="ECO:0007669"/>
    <property type="project" value="UniProtKB-SubCell"/>
</dbReference>
<dbReference type="Gene3D" id="3.40.50.1470">
    <property type="entry name" value="Peptidyl-tRNA hydrolase"/>
    <property type="match status" value="1"/>
</dbReference>
<keyword evidence="4 8" id="KW-0694">RNA-binding</keyword>
<dbReference type="NCBIfam" id="TIGR00447">
    <property type="entry name" value="pth"/>
    <property type="match status" value="1"/>
</dbReference>
<feature type="site" description="Stabilizes the basic form of H active site to accept a proton" evidence="8">
    <location>
        <position position="91"/>
    </location>
</feature>
<feature type="binding site" evidence="8">
    <location>
        <position position="64"/>
    </location>
    <ligand>
        <name>tRNA</name>
        <dbReference type="ChEBI" id="CHEBI:17843"/>
    </ligand>
</feature>
<keyword evidence="2 8" id="KW-0820">tRNA-binding</keyword>
<dbReference type="EC" id="3.1.1.29" evidence="1 8"/>
<dbReference type="RefSeq" id="WP_177670310.1">
    <property type="nucleotide sequence ID" value="NZ_JACRSY010000004.1"/>
</dbReference>
<dbReference type="PANTHER" id="PTHR17224">
    <property type="entry name" value="PEPTIDYL-TRNA HYDROLASE"/>
    <property type="match status" value="1"/>
</dbReference>
<dbReference type="GO" id="GO:0000049">
    <property type="term" value="F:tRNA binding"/>
    <property type="evidence" value="ECO:0007669"/>
    <property type="project" value="UniProtKB-UniRule"/>
</dbReference>
<comment type="catalytic activity">
    <reaction evidence="6 8 9">
        <text>an N-acyl-L-alpha-aminoacyl-tRNA + H2O = an N-acyl-L-amino acid + a tRNA + H(+)</text>
        <dbReference type="Rhea" id="RHEA:54448"/>
        <dbReference type="Rhea" id="RHEA-COMP:10123"/>
        <dbReference type="Rhea" id="RHEA-COMP:13883"/>
        <dbReference type="ChEBI" id="CHEBI:15377"/>
        <dbReference type="ChEBI" id="CHEBI:15378"/>
        <dbReference type="ChEBI" id="CHEBI:59874"/>
        <dbReference type="ChEBI" id="CHEBI:78442"/>
        <dbReference type="ChEBI" id="CHEBI:138191"/>
        <dbReference type="EC" id="3.1.1.29"/>
    </reaction>
</comment>
<proteinExistence type="inferred from homology"/>
<evidence type="ECO:0000256" key="9">
    <source>
        <dbReference type="RuleBase" id="RU000673"/>
    </source>
</evidence>
<comment type="function">
    <text evidence="8">Hydrolyzes ribosome-free peptidyl-tRNAs (with 1 or more amino acids incorporated), which drop off the ribosome during protein synthesis, or as a result of ribosome stalling.</text>
</comment>
<evidence type="ECO:0000256" key="10">
    <source>
        <dbReference type="RuleBase" id="RU004320"/>
    </source>
</evidence>
<evidence type="ECO:0000256" key="8">
    <source>
        <dbReference type="HAMAP-Rule" id="MF_00083"/>
    </source>
</evidence>
<comment type="function">
    <text evidence="8">Catalyzes the release of premature peptidyl moieties from peptidyl-tRNA molecules trapped in stalled 50S ribosomal subunits, and thus maintains levels of free tRNAs and 50S ribosomes.</text>
</comment>
<dbReference type="GO" id="GO:0004045">
    <property type="term" value="F:peptidyl-tRNA hydrolase activity"/>
    <property type="evidence" value="ECO:0007669"/>
    <property type="project" value="UniProtKB-UniRule"/>
</dbReference>
<protein>
    <recommendedName>
        <fullName evidence="7 8">Peptidyl-tRNA hydrolase</fullName>
        <shortName evidence="8">Pth</shortName>
        <ecNumber evidence="1 8">3.1.1.29</ecNumber>
    </recommendedName>
</protein>